<feature type="binding site" evidence="6">
    <location>
        <position position="135"/>
    </location>
    <ligand>
        <name>Na(+)</name>
        <dbReference type="ChEBI" id="CHEBI:29101"/>
        <label>1</label>
    </ligand>
</feature>
<accession>A0A6P3RSU8</accession>
<feature type="binding site" evidence="6">
    <location>
        <position position="131"/>
    </location>
    <ligand>
        <name>Na(+)</name>
        <dbReference type="ChEBI" id="CHEBI:29101"/>
        <label>1</label>
    </ligand>
</feature>
<dbReference type="GeneID" id="105311683"/>
<dbReference type="Proteomes" id="UP000515202">
    <property type="component" value="Unplaced"/>
</dbReference>
<dbReference type="SUPFAM" id="SSF161070">
    <property type="entry name" value="SNF-like"/>
    <property type="match status" value="1"/>
</dbReference>
<gene>
    <name evidence="9" type="primary">LOC105311683</name>
</gene>
<dbReference type="GO" id="GO:0035725">
    <property type="term" value="P:sodium ion transmembrane transport"/>
    <property type="evidence" value="ECO:0007669"/>
    <property type="project" value="TreeGrafter"/>
</dbReference>
<dbReference type="RefSeq" id="XP_011385917.1">
    <property type="nucleotide sequence ID" value="XM_011387615.2"/>
</dbReference>
<keyword evidence="8" id="KW-1185">Reference proteome</keyword>
<dbReference type="PROSITE" id="PS50267">
    <property type="entry name" value="NA_NEUROTRAN_SYMP_3"/>
    <property type="match status" value="1"/>
</dbReference>
<feature type="non-terminal residue" evidence="9">
    <location>
        <position position="1"/>
    </location>
</feature>
<evidence type="ECO:0000256" key="6">
    <source>
        <dbReference type="PIRSR" id="PIRSR600175-1"/>
    </source>
</evidence>
<evidence type="ECO:0000313" key="9">
    <source>
        <dbReference type="RefSeq" id="XP_011385917.1"/>
    </source>
</evidence>
<dbReference type="GO" id="GO:0005886">
    <property type="term" value="C:plasma membrane"/>
    <property type="evidence" value="ECO:0007669"/>
    <property type="project" value="TreeGrafter"/>
</dbReference>
<feature type="transmembrane region" description="Helical" evidence="7">
    <location>
        <begin position="161"/>
        <end position="180"/>
    </location>
</feature>
<comment type="subcellular location">
    <subcellularLocation>
        <location evidence="1">Membrane</location>
        <topology evidence="1">Multi-pass membrane protein</topology>
    </subcellularLocation>
</comment>
<feature type="transmembrane region" description="Helical" evidence="7">
    <location>
        <begin position="192"/>
        <end position="213"/>
    </location>
</feature>
<dbReference type="InterPro" id="IPR000175">
    <property type="entry name" value="Na/ntran_symport"/>
</dbReference>
<dbReference type="KEGG" id="pvp:105311683"/>
<feature type="transmembrane region" description="Helical" evidence="7">
    <location>
        <begin position="119"/>
        <end position="140"/>
    </location>
</feature>
<keyword evidence="6" id="KW-0479">Metal-binding</keyword>
<evidence type="ECO:0000256" key="7">
    <source>
        <dbReference type="SAM" id="Phobius"/>
    </source>
</evidence>
<reference evidence="9" key="1">
    <citation type="submission" date="2025-08" db="UniProtKB">
        <authorList>
            <consortium name="RefSeq"/>
        </authorList>
    </citation>
    <scope>IDENTIFICATION</scope>
    <source>
        <tissue evidence="9">Kidney</tissue>
    </source>
</reference>
<protein>
    <submittedName>
        <fullName evidence="9">Sodium-dependent neutral amino acid transporter B(0)AT3-like</fullName>
    </submittedName>
</protein>
<feature type="transmembrane region" description="Helical" evidence="7">
    <location>
        <begin position="7"/>
        <end position="29"/>
    </location>
</feature>
<evidence type="ECO:0000256" key="4">
    <source>
        <dbReference type="ARBA" id="ARBA00022989"/>
    </source>
</evidence>
<evidence type="ECO:0000256" key="3">
    <source>
        <dbReference type="ARBA" id="ARBA00022692"/>
    </source>
</evidence>
<evidence type="ECO:0000256" key="1">
    <source>
        <dbReference type="ARBA" id="ARBA00004141"/>
    </source>
</evidence>
<name>A0A6P3RSU8_PTEVA</name>
<dbReference type="InterPro" id="IPR037272">
    <property type="entry name" value="SNS_sf"/>
</dbReference>
<dbReference type="PANTHER" id="PTHR11616:SF109">
    <property type="entry name" value="INACTIVE SODIUM-DEPENDENT NEUTRAL AMINO ACID TRANSPORTER B(0)AT3"/>
    <property type="match status" value="1"/>
</dbReference>
<dbReference type="PRINTS" id="PR00176">
    <property type="entry name" value="NANEUSMPORT"/>
</dbReference>
<sequence>NDCRKDAVTIALVNSMTSLYAAIVVFSVLGFKAAQDHGRCLDGNILRLINEFELPDQSVSRDNYTAVLTRLNATQPTRVAGLPLQVCRLQDFLDKSASGPGLAFIAFAEAVLHMPGAPAWAVLFFAMLFSLGLSSMFGNMESIIAPLLDMGVLPRSVPKEVLTGAVCLVCFSLATCFSLQSGSYWLEVFDNYLAALNLILFAFFEVVSVAYVYGLER</sequence>
<evidence type="ECO:0000256" key="5">
    <source>
        <dbReference type="ARBA" id="ARBA00023136"/>
    </source>
</evidence>
<dbReference type="GO" id="GO:0006865">
    <property type="term" value="P:amino acid transport"/>
    <property type="evidence" value="ECO:0007669"/>
    <property type="project" value="TreeGrafter"/>
</dbReference>
<evidence type="ECO:0000313" key="8">
    <source>
        <dbReference type="Proteomes" id="UP000515202"/>
    </source>
</evidence>
<keyword evidence="3 7" id="KW-0812">Transmembrane</keyword>
<dbReference type="PANTHER" id="PTHR11616">
    <property type="entry name" value="SODIUM/CHLORIDE DEPENDENT TRANSPORTER"/>
    <property type="match status" value="1"/>
</dbReference>
<keyword evidence="6" id="KW-0915">Sodium</keyword>
<proteinExistence type="predicted"/>
<evidence type="ECO:0000256" key="2">
    <source>
        <dbReference type="ARBA" id="ARBA00022448"/>
    </source>
</evidence>
<dbReference type="GO" id="GO:0046872">
    <property type="term" value="F:metal ion binding"/>
    <property type="evidence" value="ECO:0007669"/>
    <property type="project" value="UniProtKB-KW"/>
</dbReference>
<dbReference type="AlphaFoldDB" id="A0A6P3RSU8"/>
<keyword evidence="5 7" id="KW-0472">Membrane</keyword>
<keyword evidence="2" id="KW-0813">Transport</keyword>
<organism evidence="8 9">
    <name type="scientific">Pteropus vampyrus</name>
    <name type="common">Large flying fox</name>
    <dbReference type="NCBI Taxonomy" id="132908"/>
    <lineage>
        <taxon>Eukaryota</taxon>
        <taxon>Metazoa</taxon>
        <taxon>Chordata</taxon>
        <taxon>Craniata</taxon>
        <taxon>Vertebrata</taxon>
        <taxon>Euteleostomi</taxon>
        <taxon>Mammalia</taxon>
        <taxon>Eutheria</taxon>
        <taxon>Laurasiatheria</taxon>
        <taxon>Chiroptera</taxon>
        <taxon>Yinpterochiroptera</taxon>
        <taxon>Pteropodoidea</taxon>
        <taxon>Pteropodidae</taxon>
        <taxon>Pteropodinae</taxon>
        <taxon>Pteropus</taxon>
    </lineage>
</organism>
<keyword evidence="4 7" id="KW-1133">Transmembrane helix</keyword>
<dbReference type="OrthoDB" id="6581954at2759"/>
<dbReference type="Pfam" id="PF00209">
    <property type="entry name" value="SNF"/>
    <property type="match status" value="1"/>
</dbReference>